<dbReference type="CDD" id="cd20742">
    <property type="entry name" value="FIX_vWA-like"/>
    <property type="match status" value="1"/>
</dbReference>
<dbReference type="SMART" id="SM00327">
    <property type="entry name" value="VWA"/>
    <property type="match status" value="1"/>
</dbReference>
<feature type="non-terminal residue" evidence="7">
    <location>
        <position position="1"/>
    </location>
</feature>
<dbReference type="Pfam" id="PF18884">
    <property type="entry name" value="TSP3_bac"/>
    <property type="match status" value="4"/>
</dbReference>
<feature type="compositionally biased region" description="Acidic residues" evidence="5">
    <location>
        <begin position="109"/>
        <end position="123"/>
    </location>
</feature>
<keyword evidence="3" id="KW-0732">Signal</keyword>
<proteinExistence type="predicted"/>
<gene>
    <name evidence="7" type="ORF">N868_06925</name>
</gene>
<reference evidence="7 8" key="1">
    <citation type="submission" date="2013-08" db="EMBL/GenBank/DDBJ databases">
        <title>Genome sequencing of Cellulomonas carbonis T26.</title>
        <authorList>
            <person name="Chen F."/>
            <person name="Li Y."/>
            <person name="Wang G."/>
        </authorList>
    </citation>
    <scope>NUCLEOTIDE SEQUENCE [LARGE SCALE GENOMIC DNA]</scope>
    <source>
        <strain evidence="7 8">T26</strain>
    </source>
</reference>
<dbReference type="PANTHER" id="PTHR37467:SF1">
    <property type="entry name" value="EXPORTED CALCIUM-BINDING GLYCOPROTEIN"/>
    <property type="match status" value="1"/>
</dbReference>
<feature type="region of interest" description="Disordered" evidence="5">
    <location>
        <begin position="156"/>
        <end position="195"/>
    </location>
</feature>
<sequence length="964" mass="99494">PATTPGRAAAERALRQAEQQLALADAAMGRSAASSVVVHLRNAWTKASGGLTGLGVEQGGDHDGDGVPDALELGLGTSPFSADTDGDGLSDRFEVETLFGFSSPALADTDADGVADGQEDLDGDGLDALAEQAAGTSPTEGDTDADRLGDADELAAGTDPLTADTDADGLVDGAEGPAGTDALDPDSDDDGVLDGADVTTQQVDALDGIHVALVGTGDLAGGLVVHEVTADGRLVGAGGQVGRAYDFSLAPPVADGLQQARLTLPFPADLGDAQPEDLRVFYFDPEIGAWYPAAEDQVVDVAAGTVTATVTHFSTYAIFDIRNWGETWTAQDDPCRPRGGGGGTDIVLLDLALVLDSSGSMSWNDPQGLRRSAAKIFVDALLPEDRAAVVDFDSSARVAQGLTEDKAAVKSAIDTIDDVGGTNIGAGVSAANQILLGNGDPARARMVILLTDGEGSYSSSLTTQAQAAGITIYTIGLGSSVDHALLGSIATGTGGTYTNVRTAEELPEVFRRLAEDTGGSGADLTKDTDSDGVPDCIEIQGALSGSGHRYTSDPAVADTDGDGLTDGEEIGSRIDADFFGTWIPGNPTTAPTYAVFSDPDSADTDGDGLTDAVEADLETSPFSTDSDGDGERDGVEVEVLGTSPILYDTDGDSFSDGYEDDHRHDQGLDPLYVDVKVSAWTYAGHFAQGFIAGDLWRADSLAWLAGNLLSGGLSFIPVYGWIAGGVADLRDVIGSAIHADWVGAGMSLAGVVPYAGDAFAIPGKAVRFVLRNTDKADEALTLVAKMDEVPDSIKVDAARQILKDQWDVLIDEGFDQASLIRIMAGRGNLDQVAQAVGRAANVTVGAGFKATGKAGEAALEATYGATTKGVDKQVWFSTKGILGRGRYADVFVNGIAHESKVGFVSYSRSIRNQIEKDAALVANGRISGAHWHFYASDVSSSIGADPRIIDLLVQKGIPFTVHAP</sequence>
<organism evidence="7 8">
    <name type="scientific">Cellulomonas carbonis T26</name>
    <dbReference type="NCBI Taxonomy" id="947969"/>
    <lineage>
        <taxon>Bacteria</taxon>
        <taxon>Bacillati</taxon>
        <taxon>Actinomycetota</taxon>
        <taxon>Actinomycetes</taxon>
        <taxon>Micrococcales</taxon>
        <taxon>Cellulomonadaceae</taxon>
        <taxon>Cellulomonas</taxon>
    </lineage>
</organism>
<keyword evidence="2" id="KW-0964">Secreted</keyword>
<dbReference type="PANTHER" id="PTHR37467">
    <property type="entry name" value="EXPORTED CALCIUM-BINDING GLYCOPROTEIN-RELATED"/>
    <property type="match status" value="1"/>
</dbReference>
<comment type="subcellular location">
    <subcellularLocation>
        <location evidence="1">Secreted</location>
    </subcellularLocation>
</comment>
<dbReference type="CDD" id="cd00198">
    <property type="entry name" value="vWFA"/>
    <property type="match status" value="1"/>
</dbReference>
<comment type="caution">
    <text evidence="7">The sequence shown here is derived from an EMBL/GenBank/DDBJ whole genome shotgun (WGS) entry which is preliminary data.</text>
</comment>
<accession>A0A0A0BXA8</accession>
<evidence type="ECO:0000259" key="6">
    <source>
        <dbReference type="PROSITE" id="PS50234"/>
    </source>
</evidence>
<dbReference type="InterPro" id="IPR053180">
    <property type="entry name" value="Ca-binding_acidic-repeat"/>
</dbReference>
<feature type="region of interest" description="Disordered" evidence="5">
    <location>
        <begin position="104"/>
        <end position="123"/>
    </location>
</feature>
<dbReference type="OrthoDB" id="140937at2"/>
<dbReference type="AlphaFoldDB" id="A0A0A0BXA8"/>
<dbReference type="InterPro" id="IPR028974">
    <property type="entry name" value="TSP_type-3_rpt"/>
</dbReference>
<keyword evidence="8" id="KW-1185">Reference proteome</keyword>
<dbReference type="InterPro" id="IPR002035">
    <property type="entry name" value="VWF_A"/>
</dbReference>
<dbReference type="InterPro" id="IPR036465">
    <property type="entry name" value="vWFA_dom_sf"/>
</dbReference>
<feature type="domain" description="VWFA" evidence="6">
    <location>
        <begin position="350"/>
        <end position="513"/>
    </location>
</feature>
<evidence type="ECO:0000256" key="1">
    <source>
        <dbReference type="ARBA" id="ARBA00004613"/>
    </source>
</evidence>
<dbReference type="Gene3D" id="3.40.50.410">
    <property type="entry name" value="von Willebrand factor, type A domain"/>
    <property type="match status" value="1"/>
</dbReference>
<evidence type="ECO:0000313" key="7">
    <source>
        <dbReference type="EMBL" id="KGM12605.1"/>
    </source>
</evidence>
<keyword evidence="4" id="KW-0106">Calcium</keyword>
<dbReference type="Gene3D" id="4.10.1080.10">
    <property type="entry name" value="TSP type-3 repeat"/>
    <property type="match status" value="1"/>
</dbReference>
<dbReference type="GO" id="GO:0005509">
    <property type="term" value="F:calcium ion binding"/>
    <property type="evidence" value="ECO:0007669"/>
    <property type="project" value="InterPro"/>
</dbReference>
<dbReference type="Proteomes" id="UP000029839">
    <property type="component" value="Unassembled WGS sequence"/>
</dbReference>
<dbReference type="PROSITE" id="PS50234">
    <property type="entry name" value="VWFA"/>
    <property type="match status" value="1"/>
</dbReference>
<protein>
    <submittedName>
        <fullName evidence="7">von Willebrand factor A</fullName>
    </submittedName>
</protein>
<evidence type="ECO:0000256" key="4">
    <source>
        <dbReference type="ARBA" id="ARBA00022837"/>
    </source>
</evidence>
<evidence type="ECO:0000256" key="2">
    <source>
        <dbReference type="ARBA" id="ARBA00022525"/>
    </source>
</evidence>
<dbReference type="SUPFAM" id="SSF53300">
    <property type="entry name" value="vWA-like"/>
    <property type="match status" value="1"/>
</dbReference>
<name>A0A0A0BXA8_9CELL</name>
<dbReference type="RefSeq" id="WP_052425767.1">
    <property type="nucleotide sequence ID" value="NZ_AXCY01000002.1"/>
</dbReference>
<evidence type="ECO:0000256" key="3">
    <source>
        <dbReference type="ARBA" id="ARBA00022729"/>
    </source>
</evidence>
<dbReference type="EMBL" id="AXCY01000002">
    <property type="protein sequence ID" value="KGM12605.1"/>
    <property type="molecule type" value="Genomic_DNA"/>
</dbReference>
<dbReference type="Pfam" id="PF00092">
    <property type="entry name" value="VWA"/>
    <property type="match status" value="1"/>
</dbReference>
<dbReference type="InterPro" id="IPR059100">
    <property type="entry name" value="TSP3_bac"/>
</dbReference>
<feature type="compositionally biased region" description="Acidic residues" evidence="5">
    <location>
        <begin position="183"/>
        <end position="192"/>
    </location>
</feature>
<reference evidence="7 8" key="2">
    <citation type="journal article" date="2015" name="Stand. Genomic Sci.">
        <title>Draft genome sequence of Cellulomonas carbonis T26(T) and comparative analysis of six Cellulomonas genomes.</title>
        <authorList>
            <person name="Zhuang W."/>
            <person name="Zhang S."/>
            <person name="Xia X."/>
            <person name="Wang G."/>
        </authorList>
    </citation>
    <scope>NUCLEOTIDE SEQUENCE [LARGE SCALE GENOMIC DNA]</scope>
    <source>
        <strain evidence="7 8">T26</strain>
    </source>
</reference>
<evidence type="ECO:0000256" key="5">
    <source>
        <dbReference type="SAM" id="MobiDB-lite"/>
    </source>
</evidence>
<evidence type="ECO:0000313" key="8">
    <source>
        <dbReference type="Proteomes" id="UP000029839"/>
    </source>
</evidence>